<evidence type="ECO:0000256" key="3">
    <source>
        <dbReference type="ARBA" id="ARBA00022679"/>
    </source>
</evidence>
<evidence type="ECO:0000313" key="11">
    <source>
        <dbReference type="EMBL" id="CBX30735.1"/>
    </source>
</evidence>
<name>E1YKV2_9BACT</name>
<dbReference type="GO" id="GO:0017061">
    <property type="term" value="F:S-methyl-5-thioadenosine phosphorylase activity"/>
    <property type="evidence" value="ECO:0007669"/>
    <property type="project" value="UniProtKB-EC"/>
</dbReference>
<accession>E1YKV2</accession>
<evidence type="ECO:0000256" key="9">
    <source>
        <dbReference type="ARBA" id="ARBA00049893"/>
    </source>
</evidence>
<dbReference type="GO" id="GO:0005507">
    <property type="term" value="F:copper ion binding"/>
    <property type="evidence" value="ECO:0007669"/>
    <property type="project" value="TreeGrafter"/>
</dbReference>
<organism evidence="11">
    <name type="scientific">uncultured Desulfobacterium sp</name>
    <dbReference type="NCBI Taxonomy" id="201089"/>
    <lineage>
        <taxon>Bacteria</taxon>
        <taxon>Pseudomonadati</taxon>
        <taxon>Thermodesulfobacteriota</taxon>
        <taxon>Desulfobacteria</taxon>
        <taxon>Desulfobacterales</taxon>
        <taxon>Desulfobacteriaceae</taxon>
        <taxon>Desulfobacterium</taxon>
        <taxon>environmental samples</taxon>
    </lineage>
</organism>
<dbReference type="NCBIfam" id="TIGR00726">
    <property type="entry name" value="peptidoglycan editing factor PgeF"/>
    <property type="match status" value="1"/>
</dbReference>
<evidence type="ECO:0000256" key="10">
    <source>
        <dbReference type="RuleBase" id="RU361274"/>
    </source>
</evidence>
<comment type="similarity">
    <text evidence="2 10">Belongs to the purine nucleoside phosphorylase YfiH/LACC1 family.</text>
</comment>
<evidence type="ECO:0000256" key="5">
    <source>
        <dbReference type="ARBA" id="ARBA00022801"/>
    </source>
</evidence>
<dbReference type="EMBL" id="FR695877">
    <property type="protein sequence ID" value="CBX30735.1"/>
    <property type="molecule type" value="Genomic_DNA"/>
</dbReference>
<proteinExistence type="inferred from homology"/>
<keyword evidence="3" id="KW-0808">Transferase</keyword>
<dbReference type="SUPFAM" id="SSF64438">
    <property type="entry name" value="CNF1/YfiH-like putative cysteine hydrolases"/>
    <property type="match status" value="1"/>
</dbReference>
<evidence type="ECO:0000256" key="2">
    <source>
        <dbReference type="ARBA" id="ARBA00007353"/>
    </source>
</evidence>
<dbReference type="PANTHER" id="PTHR30616:SF2">
    <property type="entry name" value="PURINE NUCLEOSIDE PHOSPHORYLASE LACC1"/>
    <property type="match status" value="1"/>
</dbReference>
<dbReference type="InterPro" id="IPR011324">
    <property type="entry name" value="Cytotoxic_necrot_fac-like_cat"/>
</dbReference>
<evidence type="ECO:0000256" key="7">
    <source>
        <dbReference type="ARBA" id="ARBA00047989"/>
    </source>
</evidence>
<dbReference type="Pfam" id="PF02578">
    <property type="entry name" value="Cu-oxidase_4"/>
    <property type="match status" value="1"/>
</dbReference>
<gene>
    <name evidence="11" type="ORF">N47_E42470</name>
</gene>
<evidence type="ECO:0000256" key="4">
    <source>
        <dbReference type="ARBA" id="ARBA00022723"/>
    </source>
</evidence>
<dbReference type="CDD" id="cd16833">
    <property type="entry name" value="YfiH"/>
    <property type="match status" value="1"/>
</dbReference>
<dbReference type="GO" id="GO:0016787">
    <property type="term" value="F:hydrolase activity"/>
    <property type="evidence" value="ECO:0007669"/>
    <property type="project" value="UniProtKB-KW"/>
</dbReference>
<comment type="catalytic activity">
    <reaction evidence="8">
        <text>adenosine + phosphate = alpha-D-ribose 1-phosphate + adenine</text>
        <dbReference type="Rhea" id="RHEA:27642"/>
        <dbReference type="ChEBI" id="CHEBI:16335"/>
        <dbReference type="ChEBI" id="CHEBI:16708"/>
        <dbReference type="ChEBI" id="CHEBI:43474"/>
        <dbReference type="ChEBI" id="CHEBI:57720"/>
        <dbReference type="EC" id="2.4.2.1"/>
    </reaction>
    <physiologicalReaction direction="left-to-right" evidence="8">
        <dbReference type="Rhea" id="RHEA:27643"/>
    </physiologicalReaction>
</comment>
<protein>
    <recommendedName>
        <fullName evidence="10">Purine nucleoside phosphorylase</fullName>
    </recommendedName>
</protein>
<sequence>MRVRCVKYIRLRKLILTETNRVSYYRLPNLEPFPNLIHGIFTRNGGFSKGSFDSLNVSLSVGDDLKNVMRNRKVVSGCMNNGELVFTKQVHDRHVIIVSERAADSALSETNLTGDALITDINNKMLVIKTADCQAVLLYDPVKNVVANVHSGWRGSINNIIGATIDAMKENYNCNPFYMLAGISPSLGPCCAEFINYKKEIPGQFWKYKDSDFNFDFWALSADQLSGAGVMPGNIYSCNVCTKCNKDLFYSYRGEKTTGRLATVIGLK</sequence>
<evidence type="ECO:0000256" key="8">
    <source>
        <dbReference type="ARBA" id="ARBA00048968"/>
    </source>
</evidence>
<dbReference type="PANTHER" id="PTHR30616">
    <property type="entry name" value="UNCHARACTERIZED PROTEIN YFIH"/>
    <property type="match status" value="1"/>
</dbReference>
<comment type="catalytic activity">
    <reaction evidence="7">
        <text>adenosine + H2O + H(+) = inosine + NH4(+)</text>
        <dbReference type="Rhea" id="RHEA:24408"/>
        <dbReference type="ChEBI" id="CHEBI:15377"/>
        <dbReference type="ChEBI" id="CHEBI:15378"/>
        <dbReference type="ChEBI" id="CHEBI:16335"/>
        <dbReference type="ChEBI" id="CHEBI:17596"/>
        <dbReference type="ChEBI" id="CHEBI:28938"/>
        <dbReference type="EC" id="3.5.4.4"/>
    </reaction>
    <physiologicalReaction direction="left-to-right" evidence="7">
        <dbReference type="Rhea" id="RHEA:24409"/>
    </physiologicalReaction>
</comment>
<comment type="catalytic activity">
    <reaction evidence="1">
        <text>inosine + phosphate = alpha-D-ribose 1-phosphate + hypoxanthine</text>
        <dbReference type="Rhea" id="RHEA:27646"/>
        <dbReference type="ChEBI" id="CHEBI:17368"/>
        <dbReference type="ChEBI" id="CHEBI:17596"/>
        <dbReference type="ChEBI" id="CHEBI:43474"/>
        <dbReference type="ChEBI" id="CHEBI:57720"/>
        <dbReference type="EC" id="2.4.2.1"/>
    </reaction>
    <physiologicalReaction direction="left-to-right" evidence="1">
        <dbReference type="Rhea" id="RHEA:27647"/>
    </physiologicalReaction>
</comment>
<evidence type="ECO:0000256" key="6">
    <source>
        <dbReference type="ARBA" id="ARBA00022833"/>
    </source>
</evidence>
<keyword evidence="5" id="KW-0378">Hydrolase</keyword>
<reference evidence="11" key="1">
    <citation type="journal article" date="2011" name="Environ. Microbiol.">
        <title>Genomic insights into the metabolic potential of the polycyclic aromatic hydrocarbon degrading sulfate-reducing Deltaproteobacterium N47.</title>
        <authorList>
            <person name="Bergmann F."/>
            <person name="Selesi D."/>
            <person name="Weinmaier T."/>
            <person name="Tischler P."/>
            <person name="Rattei T."/>
            <person name="Meckenstock R.U."/>
        </authorList>
    </citation>
    <scope>NUCLEOTIDE SEQUENCE</scope>
</reference>
<evidence type="ECO:0000256" key="1">
    <source>
        <dbReference type="ARBA" id="ARBA00000553"/>
    </source>
</evidence>
<dbReference type="Gene3D" id="3.60.140.10">
    <property type="entry name" value="CNF1/YfiH-like putative cysteine hydrolases"/>
    <property type="match status" value="1"/>
</dbReference>
<dbReference type="AlphaFoldDB" id="E1YKV2"/>
<keyword evidence="4" id="KW-0479">Metal-binding</keyword>
<comment type="catalytic activity">
    <reaction evidence="9">
        <text>S-methyl-5'-thioadenosine + phosphate = 5-(methylsulfanyl)-alpha-D-ribose 1-phosphate + adenine</text>
        <dbReference type="Rhea" id="RHEA:11852"/>
        <dbReference type="ChEBI" id="CHEBI:16708"/>
        <dbReference type="ChEBI" id="CHEBI:17509"/>
        <dbReference type="ChEBI" id="CHEBI:43474"/>
        <dbReference type="ChEBI" id="CHEBI:58533"/>
        <dbReference type="EC" id="2.4.2.28"/>
    </reaction>
    <physiologicalReaction direction="left-to-right" evidence="9">
        <dbReference type="Rhea" id="RHEA:11853"/>
    </physiologicalReaction>
</comment>
<dbReference type="InterPro" id="IPR038371">
    <property type="entry name" value="Cu_polyphenol_OxRdtase_sf"/>
</dbReference>
<dbReference type="InterPro" id="IPR003730">
    <property type="entry name" value="Cu_polyphenol_OxRdtase"/>
</dbReference>
<keyword evidence="6" id="KW-0862">Zinc</keyword>